<dbReference type="EMBL" id="JAHRHJ020000001">
    <property type="protein sequence ID" value="KAH9328550.1"/>
    <property type="molecule type" value="Genomic_DNA"/>
</dbReference>
<proteinExistence type="predicted"/>
<dbReference type="Proteomes" id="UP000824469">
    <property type="component" value="Unassembled WGS sequence"/>
</dbReference>
<comment type="caution">
    <text evidence="1">The sequence shown here is derived from an EMBL/GenBank/DDBJ whole genome shotgun (WGS) entry which is preliminary data.</text>
</comment>
<evidence type="ECO:0000313" key="2">
    <source>
        <dbReference type="Proteomes" id="UP000824469"/>
    </source>
</evidence>
<keyword evidence="2" id="KW-1185">Reference proteome</keyword>
<sequence>IESQCSRDLCIKLFPEVSRFACAIEIGQQVNSQGGSLSKDTEWQNPERENRIYTQLARDLMAPPIESSCIQQPISASSTDNYPDESIMYTLDPQPIEDDRPSYWSSEGESNPDVPETLTYRLTSRLCVVHEVKIRPFKAYFQMGFPIYSAKAVRIRLGRVRSSTVLSSRMLDGMMSSDRSASEDYVWTYVSPEFPMQQEDKLQTFRLSKPVLCIGGILQIELLGRVQKQEMDGLYYICVCHAQLVGRPLPPAFDFEALDQEEQYIVKYSKRLEHCDSLSEDSSKGSSEEDESGGLSGWHAFAERIRQIRAGRIHLWNQSILNALLGNIAAENSMPPDDQDSDEDNDILHD</sequence>
<dbReference type="PANTHER" id="PTHR39741:SF2">
    <property type="entry name" value="F-BOX DOMAIN-CONTAINING PROTEIN"/>
    <property type="match status" value="1"/>
</dbReference>
<dbReference type="InterPro" id="IPR055336">
    <property type="entry name" value="At4g00755-like"/>
</dbReference>
<dbReference type="OMA" id="PRDHING"/>
<evidence type="ECO:0008006" key="3">
    <source>
        <dbReference type="Google" id="ProtNLM"/>
    </source>
</evidence>
<accession>A0AA38LN83</accession>
<protein>
    <recommendedName>
        <fullName evidence="3">F-box protein</fullName>
    </recommendedName>
</protein>
<gene>
    <name evidence="1" type="ORF">KI387_000658</name>
</gene>
<feature type="non-terminal residue" evidence="1">
    <location>
        <position position="1"/>
    </location>
</feature>
<name>A0AA38LN83_TAXCH</name>
<organism evidence="1 2">
    <name type="scientific">Taxus chinensis</name>
    <name type="common">Chinese yew</name>
    <name type="synonym">Taxus wallichiana var. chinensis</name>
    <dbReference type="NCBI Taxonomy" id="29808"/>
    <lineage>
        <taxon>Eukaryota</taxon>
        <taxon>Viridiplantae</taxon>
        <taxon>Streptophyta</taxon>
        <taxon>Embryophyta</taxon>
        <taxon>Tracheophyta</taxon>
        <taxon>Spermatophyta</taxon>
        <taxon>Pinopsida</taxon>
        <taxon>Pinidae</taxon>
        <taxon>Conifers II</taxon>
        <taxon>Cupressales</taxon>
        <taxon>Taxaceae</taxon>
        <taxon>Taxus</taxon>
    </lineage>
</organism>
<evidence type="ECO:0000313" key="1">
    <source>
        <dbReference type="EMBL" id="KAH9328550.1"/>
    </source>
</evidence>
<dbReference type="PANTHER" id="PTHR39741">
    <property type="entry name" value="F-BOX DOMAIN CONTAINING PROTEIN, EXPRESSED"/>
    <property type="match status" value="1"/>
</dbReference>
<reference evidence="1 2" key="1">
    <citation type="journal article" date="2021" name="Nat. Plants">
        <title>The Taxus genome provides insights into paclitaxel biosynthesis.</title>
        <authorList>
            <person name="Xiong X."/>
            <person name="Gou J."/>
            <person name="Liao Q."/>
            <person name="Li Y."/>
            <person name="Zhou Q."/>
            <person name="Bi G."/>
            <person name="Li C."/>
            <person name="Du R."/>
            <person name="Wang X."/>
            <person name="Sun T."/>
            <person name="Guo L."/>
            <person name="Liang H."/>
            <person name="Lu P."/>
            <person name="Wu Y."/>
            <person name="Zhang Z."/>
            <person name="Ro D.K."/>
            <person name="Shang Y."/>
            <person name="Huang S."/>
            <person name="Yan J."/>
        </authorList>
    </citation>
    <scope>NUCLEOTIDE SEQUENCE [LARGE SCALE GENOMIC DNA]</scope>
    <source>
        <strain evidence="1">Ta-2019</strain>
    </source>
</reference>
<dbReference type="AlphaFoldDB" id="A0AA38LN83"/>